<name>A0A4Q7N7F4_9ACTN</name>
<dbReference type="EMBL" id="SGXD01000010">
    <property type="protein sequence ID" value="RZS77542.1"/>
    <property type="molecule type" value="Genomic_DNA"/>
</dbReference>
<sequence length="94" mass="10348">MDAAPVDPRDASWEISSPTYRVYFWRAAEAPSGTPGHGGWSSDEWRLTGARDLHEVLEWADLRSAGRSYTLHVEVDVAEGRGLVNLAGVDPTRP</sequence>
<comment type="caution">
    <text evidence="1">The sequence shown here is derived from an EMBL/GenBank/DDBJ whole genome shotgun (WGS) entry which is preliminary data.</text>
</comment>
<dbReference type="AlphaFoldDB" id="A0A4Q7N7F4"/>
<keyword evidence="2" id="KW-1185">Reference proteome</keyword>
<evidence type="ECO:0000313" key="1">
    <source>
        <dbReference type="EMBL" id="RZS77542.1"/>
    </source>
</evidence>
<accession>A0A4Q7N7F4</accession>
<organism evidence="1 2">
    <name type="scientific">Motilibacter rhizosphaerae</name>
    <dbReference type="NCBI Taxonomy" id="598652"/>
    <lineage>
        <taxon>Bacteria</taxon>
        <taxon>Bacillati</taxon>
        <taxon>Actinomycetota</taxon>
        <taxon>Actinomycetes</taxon>
        <taxon>Motilibacterales</taxon>
        <taxon>Motilibacteraceae</taxon>
        <taxon>Motilibacter</taxon>
    </lineage>
</organism>
<evidence type="ECO:0000313" key="2">
    <source>
        <dbReference type="Proteomes" id="UP000293638"/>
    </source>
</evidence>
<dbReference type="Proteomes" id="UP000293638">
    <property type="component" value="Unassembled WGS sequence"/>
</dbReference>
<gene>
    <name evidence="1" type="ORF">EV189_4023</name>
</gene>
<protein>
    <submittedName>
        <fullName evidence="1">Uncharacterized protein</fullName>
    </submittedName>
</protein>
<proteinExistence type="predicted"/>
<reference evidence="1 2" key="1">
    <citation type="submission" date="2019-02" db="EMBL/GenBank/DDBJ databases">
        <title>Genomic Encyclopedia of Type Strains, Phase IV (KMG-IV): sequencing the most valuable type-strain genomes for metagenomic binning, comparative biology and taxonomic classification.</title>
        <authorList>
            <person name="Goeker M."/>
        </authorList>
    </citation>
    <scope>NUCLEOTIDE SEQUENCE [LARGE SCALE GENOMIC DNA]</scope>
    <source>
        <strain evidence="1 2">DSM 45622</strain>
    </source>
</reference>